<proteinExistence type="predicted"/>
<evidence type="ECO:0000256" key="1">
    <source>
        <dbReference type="SAM" id="Phobius"/>
    </source>
</evidence>
<dbReference type="InterPro" id="IPR052712">
    <property type="entry name" value="Acid_resist_chaperone_HdeD"/>
</dbReference>
<gene>
    <name evidence="2" type="ORF">FXB40_03315</name>
</gene>
<feature type="transmembrane region" description="Helical" evidence="1">
    <location>
        <begin position="140"/>
        <end position="162"/>
    </location>
</feature>
<feature type="transmembrane region" description="Helical" evidence="1">
    <location>
        <begin position="109"/>
        <end position="133"/>
    </location>
</feature>
<dbReference type="PANTHER" id="PTHR34989:SF1">
    <property type="entry name" value="PROTEIN HDED"/>
    <property type="match status" value="1"/>
</dbReference>
<organism evidence="2 3">
    <name type="scientific">Bradyrhizobium rifense</name>
    <dbReference type="NCBI Taxonomy" id="515499"/>
    <lineage>
        <taxon>Bacteria</taxon>
        <taxon>Pseudomonadati</taxon>
        <taxon>Pseudomonadota</taxon>
        <taxon>Alphaproteobacteria</taxon>
        <taxon>Hyphomicrobiales</taxon>
        <taxon>Nitrobacteraceae</taxon>
        <taxon>Bradyrhizobium</taxon>
    </lineage>
</organism>
<dbReference type="PANTHER" id="PTHR34989">
    <property type="entry name" value="PROTEIN HDED"/>
    <property type="match status" value="1"/>
</dbReference>
<dbReference type="InterPro" id="IPR005325">
    <property type="entry name" value="DUF308_memb"/>
</dbReference>
<keyword evidence="3" id="KW-1185">Reference proteome</keyword>
<dbReference type="RefSeq" id="WP_148770788.1">
    <property type="nucleotide sequence ID" value="NZ_VSSS01000008.1"/>
</dbReference>
<protein>
    <submittedName>
        <fullName evidence="2">HdeD family acid-resistance protein</fullName>
    </submittedName>
</protein>
<feature type="transmembrane region" description="Helical" evidence="1">
    <location>
        <begin position="51"/>
        <end position="73"/>
    </location>
</feature>
<reference evidence="2 3" key="1">
    <citation type="submission" date="2019-08" db="EMBL/GenBank/DDBJ databases">
        <title>Bradyrhizobium hipponensis sp. nov., a rhizobium isolated from a Lupinus angustifolius root nodule in Tunisia.</title>
        <authorList>
            <person name="Off K."/>
            <person name="Rejili M."/>
            <person name="Mars M."/>
            <person name="Brachmann A."/>
            <person name="Marin M."/>
        </authorList>
    </citation>
    <scope>NUCLEOTIDE SEQUENCE [LARGE SCALE GENOMIC DNA]</scope>
    <source>
        <strain evidence="2 3">CTAW71</strain>
    </source>
</reference>
<dbReference type="Proteomes" id="UP000324758">
    <property type="component" value="Unassembled WGS sequence"/>
</dbReference>
<keyword evidence="1" id="KW-1133">Transmembrane helix</keyword>
<feature type="transmembrane region" description="Helical" evidence="1">
    <location>
        <begin position="168"/>
        <end position="187"/>
    </location>
</feature>
<feature type="transmembrane region" description="Helical" evidence="1">
    <location>
        <begin position="85"/>
        <end position="103"/>
    </location>
</feature>
<accession>A0A5D3KRD8</accession>
<dbReference type="AlphaFoldDB" id="A0A5D3KRD8"/>
<dbReference type="OrthoDB" id="193343at2"/>
<comment type="caution">
    <text evidence="2">The sequence shown here is derived from an EMBL/GenBank/DDBJ whole genome shotgun (WGS) entry which is preliminary data.</text>
</comment>
<keyword evidence="1" id="KW-0812">Transmembrane</keyword>
<evidence type="ECO:0000313" key="3">
    <source>
        <dbReference type="Proteomes" id="UP000324758"/>
    </source>
</evidence>
<dbReference type="GO" id="GO:0005886">
    <property type="term" value="C:plasma membrane"/>
    <property type="evidence" value="ECO:0007669"/>
    <property type="project" value="TreeGrafter"/>
</dbReference>
<name>A0A5D3KRD8_9BRAD</name>
<keyword evidence="1" id="KW-0472">Membrane</keyword>
<evidence type="ECO:0000313" key="2">
    <source>
        <dbReference type="EMBL" id="TYL99159.1"/>
    </source>
</evidence>
<sequence>MASSTVNSVFGAETTSASENLAQNWWLFLLRGILGILFGVVALIFPGPTMLSLVLLFSAYTLVDGVAGIISAVRAIRRKEERWGWLIFEGAVNIAVAILAFLWPGMTVLAFVLLVAAWAIVSGALMTAAAFRLNVSHGRWWLVLGGLLSVGYGALLVATPLIGAIVLTWWMGAYAIAFGVALVILSFKLKLRLRQNQQINRTAARTAA</sequence>
<dbReference type="EMBL" id="VSSS01000008">
    <property type="protein sequence ID" value="TYL99159.1"/>
    <property type="molecule type" value="Genomic_DNA"/>
</dbReference>
<dbReference type="Pfam" id="PF03729">
    <property type="entry name" value="DUF308"/>
    <property type="match status" value="2"/>
</dbReference>
<feature type="transmembrane region" description="Helical" evidence="1">
    <location>
        <begin position="25"/>
        <end position="45"/>
    </location>
</feature>